<comment type="caution">
    <text evidence="1">The sequence shown here is derived from an EMBL/GenBank/DDBJ whole genome shotgun (WGS) entry which is preliminary data.</text>
</comment>
<name>A0A371PED1_9BACL</name>
<dbReference type="AlphaFoldDB" id="A0A371PED1"/>
<reference evidence="1 2" key="1">
    <citation type="submission" date="2018-08" db="EMBL/GenBank/DDBJ databases">
        <title>Paenibacillus sp. M4BSY-1, whole genome shotgun sequence.</title>
        <authorList>
            <person name="Tuo L."/>
        </authorList>
    </citation>
    <scope>NUCLEOTIDE SEQUENCE [LARGE SCALE GENOMIC DNA]</scope>
    <source>
        <strain evidence="1 2">M4BSY-1</strain>
    </source>
</reference>
<gene>
    <name evidence="1" type="ORF">DX130_17235</name>
</gene>
<dbReference type="Proteomes" id="UP000261905">
    <property type="component" value="Unassembled WGS sequence"/>
</dbReference>
<evidence type="ECO:0000313" key="2">
    <source>
        <dbReference type="Proteomes" id="UP000261905"/>
    </source>
</evidence>
<proteinExistence type="predicted"/>
<evidence type="ECO:0000313" key="1">
    <source>
        <dbReference type="EMBL" id="REK74282.1"/>
    </source>
</evidence>
<protein>
    <submittedName>
        <fullName evidence="1">Uncharacterized protein</fullName>
    </submittedName>
</protein>
<sequence>MLHKRSVYRSRIGPALRNVRSSRPGTLLLTINLLHHARIRQKRTWRKYYNEKNDAHKRLVWTEKGTKKGSQIIG</sequence>
<organism evidence="1 2">
    <name type="scientific">Paenibacillus paeoniae</name>
    <dbReference type="NCBI Taxonomy" id="2292705"/>
    <lineage>
        <taxon>Bacteria</taxon>
        <taxon>Bacillati</taxon>
        <taxon>Bacillota</taxon>
        <taxon>Bacilli</taxon>
        <taxon>Bacillales</taxon>
        <taxon>Paenibacillaceae</taxon>
        <taxon>Paenibacillus</taxon>
    </lineage>
</organism>
<keyword evidence="2" id="KW-1185">Reference proteome</keyword>
<accession>A0A371PED1</accession>
<dbReference type="EMBL" id="QUBQ01000003">
    <property type="protein sequence ID" value="REK74282.1"/>
    <property type="molecule type" value="Genomic_DNA"/>
</dbReference>